<feature type="region of interest" description="Disordered" evidence="1">
    <location>
        <begin position="172"/>
        <end position="206"/>
    </location>
</feature>
<feature type="region of interest" description="Disordered" evidence="1">
    <location>
        <begin position="97"/>
        <end position="124"/>
    </location>
</feature>
<feature type="compositionally biased region" description="Polar residues" evidence="1">
    <location>
        <begin position="188"/>
        <end position="206"/>
    </location>
</feature>
<evidence type="ECO:0000313" key="3">
    <source>
        <dbReference type="WBParaSite" id="scf7180000422083.g8249"/>
    </source>
</evidence>
<dbReference type="AlphaFoldDB" id="A0A915NVV1"/>
<organism evidence="2 3">
    <name type="scientific">Meloidogyne floridensis</name>
    <dbReference type="NCBI Taxonomy" id="298350"/>
    <lineage>
        <taxon>Eukaryota</taxon>
        <taxon>Metazoa</taxon>
        <taxon>Ecdysozoa</taxon>
        <taxon>Nematoda</taxon>
        <taxon>Chromadorea</taxon>
        <taxon>Rhabditida</taxon>
        <taxon>Tylenchina</taxon>
        <taxon>Tylenchomorpha</taxon>
        <taxon>Tylenchoidea</taxon>
        <taxon>Meloidogynidae</taxon>
        <taxon>Meloidogyninae</taxon>
        <taxon>Meloidogyne</taxon>
    </lineage>
</organism>
<evidence type="ECO:0000313" key="2">
    <source>
        <dbReference type="Proteomes" id="UP000887560"/>
    </source>
</evidence>
<reference evidence="3" key="1">
    <citation type="submission" date="2022-11" db="UniProtKB">
        <authorList>
            <consortium name="WormBaseParasite"/>
        </authorList>
    </citation>
    <scope>IDENTIFICATION</scope>
</reference>
<proteinExistence type="predicted"/>
<protein>
    <submittedName>
        <fullName evidence="3">Uncharacterized protein</fullName>
    </submittedName>
</protein>
<dbReference type="Proteomes" id="UP000887560">
    <property type="component" value="Unplaced"/>
</dbReference>
<evidence type="ECO:0000256" key="1">
    <source>
        <dbReference type="SAM" id="MobiDB-lite"/>
    </source>
</evidence>
<sequence length="265" mass="29756">MFLGIGSSTQPEKAEVELNGSKNNYGEFIATPLNIHANTSNILSELTTGAYPIPSQPSFTLKNNSNFVPFTDHLLNSSDKYLMSSTGVTAQNEDIDMTPLNDVDKHPSIPIIPPKRSYENVSSSSSSFQSTYSNDFGSKILTDTRETDNTTTTCSYDQNISKMNFDSNVRETQNQPLKHSYNKDKTKLPSNKQNISGDNFDQSSSNYRETSFSNCKGQNLRGFSYAENYLETSKDDNESEYTIKTRYSQKQSFEKLLFTSQLFLA</sequence>
<keyword evidence="2" id="KW-1185">Reference proteome</keyword>
<dbReference type="WBParaSite" id="scf7180000422083.g8249">
    <property type="protein sequence ID" value="scf7180000422083.g8249"/>
    <property type="gene ID" value="scf7180000422083.g8249"/>
</dbReference>
<name>A0A915NVV1_9BILA</name>
<accession>A0A915NVV1</accession>